<evidence type="ECO:0000313" key="1">
    <source>
        <dbReference type="EMBL" id="KAF0040098.1"/>
    </source>
</evidence>
<proteinExistence type="predicted"/>
<sequence length="87" mass="9975">MNARGRHRHGYSPLPQILLWSVGRQRGAQSRKWFHTVVGSRREKLTFNVSTSGAAERREKKREKTETLSFSLFGFLCSVVAKSQRAN</sequence>
<name>A0A6A4T703_SCOMX</name>
<comment type="caution">
    <text evidence="1">The sequence shown here is derived from an EMBL/GenBank/DDBJ whole genome shotgun (WGS) entry which is preliminary data.</text>
</comment>
<dbReference type="Proteomes" id="UP000438429">
    <property type="component" value="Unassembled WGS sequence"/>
</dbReference>
<accession>A0A6A4T703</accession>
<reference evidence="1 2" key="1">
    <citation type="submission" date="2019-06" db="EMBL/GenBank/DDBJ databases">
        <title>Draft genomes of female and male turbot (Scophthalmus maximus).</title>
        <authorList>
            <person name="Xu H."/>
            <person name="Xu X.-W."/>
            <person name="Shao C."/>
            <person name="Chen S."/>
        </authorList>
    </citation>
    <scope>NUCLEOTIDE SEQUENCE [LARGE SCALE GENOMIC DNA]</scope>
    <source>
        <strain evidence="1">Ysfricsl-2016a</strain>
        <tissue evidence="1">Blood</tissue>
    </source>
</reference>
<dbReference type="EMBL" id="VEVO01000007">
    <property type="protein sequence ID" value="KAF0040098.1"/>
    <property type="molecule type" value="Genomic_DNA"/>
</dbReference>
<evidence type="ECO:0000313" key="2">
    <source>
        <dbReference type="Proteomes" id="UP000438429"/>
    </source>
</evidence>
<dbReference type="AlphaFoldDB" id="A0A6A4T703"/>
<organism evidence="1 2">
    <name type="scientific">Scophthalmus maximus</name>
    <name type="common">Turbot</name>
    <name type="synonym">Psetta maxima</name>
    <dbReference type="NCBI Taxonomy" id="52904"/>
    <lineage>
        <taxon>Eukaryota</taxon>
        <taxon>Metazoa</taxon>
        <taxon>Chordata</taxon>
        <taxon>Craniata</taxon>
        <taxon>Vertebrata</taxon>
        <taxon>Euteleostomi</taxon>
        <taxon>Actinopterygii</taxon>
        <taxon>Neopterygii</taxon>
        <taxon>Teleostei</taxon>
        <taxon>Neoteleostei</taxon>
        <taxon>Acanthomorphata</taxon>
        <taxon>Carangaria</taxon>
        <taxon>Pleuronectiformes</taxon>
        <taxon>Pleuronectoidei</taxon>
        <taxon>Scophthalmidae</taxon>
        <taxon>Scophthalmus</taxon>
    </lineage>
</organism>
<protein>
    <submittedName>
        <fullName evidence="1">Uncharacterized protein</fullName>
    </submittedName>
</protein>
<gene>
    <name evidence="1" type="ORF">F2P81_008333</name>
</gene>